<protein>
    <recommendedName>
        <fullName evidence="3">Transposase</fullName>
    </recommendedName>
</protein>
<name>A0A0C7NM23_DEFTU</name>
<dbReference type="HOGENOM" id="CLU_2681581_0_0_0"/>
<keyword evidence="2" id="KW-1185">Reference proteome</keyword>
<evidence type="ECO:0008006" key="3">
    <source>
        <dbReference type="Google" id="ProtNLM"/>
    </source>
</evidence>
<evidence type="ECO:0000313" key="2">
    <source>
        <dbReference type="Proteomes" id="UP000032809"/>
    </source>
</evidence>
<accession>A0A0C7NM23</accession>
<dbReference type="AlphaFoldDB" id="A0A0C7NM23"/>
<sequence>MSYYSNASQLYFDFVYDQYLNVHSESKYLLDLINVIDWSVVPNFNHKRSRLGYSNQSILKALFVQKVKGFNTRELIYF</sequence>
<reference evidence="2" key="1">
    <citation type="submission" date="2014-11" db="EMBL/GenBank/DDBJ databases">
        <authorList>
            <person name="Wibberg D."/>
        </authorList>
    </citation>
    <scope>NUCLEOTIDE SEQUENCE [LARGE SCALE GENOMIC DNA]</scope>
    <source>
        <strain evidence="2">L3</strain>
    </source>
</reference>
<dbReference type="RefSeq" id="WP_045088298.1">
    <property type="nucleotide sequence ID" value="NZ_LN824141.1"/>
</dbReference>
<evidence type="ECO:0000313" key="1">
    <source>
        <dbReference type="EMBL" id="CEP78951.1"/>
    </source>
</evidence>
<gene>
    <name evidence="1" type="ORF">DTL3_1663</name>
</gene>
<organism evidence="1 2">
    <name type="scientific">Defluviitoga tunisiensis</name>
    <dbReference type="NCBI Taxonomy" id="1006576"/>
    <lineage>
        <taxon>Bacteria</taxon>
        <taxon>Thermotogati</taxon>
        <taxon>Thermotogota</taxon>
        <taxon>Thermotogae</taxon>
        <taxon>Petrotogales</taxon>
        <taxon>Petrotogaceae</taxon>
        <taxon>Defluviitoga</taxon>
    </lineage>
</organism>
<proteinExistence type="predicted"/>
<dbReference type="EMBL" id="LN824141">
    <property type="protein sequence ID" value="CEP78951.1"/>
    <property type="molecule type" value="Genomic_DNA"/>
</dbReference>
<dbReference type="OrthoDB" id="47718at2"/>
<dbReference type="Proteomes" id="UP000032809">
    <property type="component" value="Chromosome I"/>
</dbReference>
<dbReference type="KEGG" id="dtn:DTL3_1663"/>